<dbReference type="InterPro" id="IPR046704">
    <property type="entry name" value="DUF6777"/>
</dbReference>
<sequence>MDTPQPRTEAGGPTPPPRGPGKGGGGGGGGGGGESGGGGPWWRSAPRVAIIAAAVVAAVILTIVLTRPNGASANEVFAEPAGYTGRDPVTESTATESTPAPSATPRKPVKGTNSNFAGETPGLYGGTQNSASCDIEKQIRFLGSVPAKNRAFAAAVGQAPENIPAYLRSLTPVQLRYDTRVTNHGYKDGKAYPFQSVMQAGTAVLVDAYGVPRVRCKCGNPLTKPQALSGAKTVGEPWPGYRPSHAVVVKPSKKTVRAFTLCDPKTGKWFKRPKGAEGPTEDRPTAPPTETPSGPATGSPSTGSSPPTGESTTGETGTSTSEPGTPDTGPGTETTGGTGTTGGTTEPPTGGTTGGTTGDSSPHVEQPGEGTTGSDGSPGSVPHSEGTAPAT</sequence>
<dbReference type="RefSeq" id="WP_407288363.1">
    <property type="nucleotide sequence ID" value="NZ_CP147982.1"/>
</dbReference>
<reference evidence="4 5" key="1">
    <citation type="submission" date="2024-03" db="EMBL/GenBank/DDBJ databases">
        <title>The complete genome of Streptomyces sirii sp.nov.</title>
        <authorList>
            <person name="Zakalyukina Y.V."/>
            <person name="Belik A.R."/>
            <person name="Biryukov M.V."/>
            <person name="Baturina O.A."/>
            <person name="Kabilov M.R."/>
        </authorList>
    </citation>
    <scope>NUCLEOTIDE SEQUENCE [LARGE SCALE GENOMIC DNA]</scope>
    <source>
        <strain evidence="4 5">BP-8</strain>
    </source>
</reference>
<keyword evidence="2" id="KW-0812">Transmembrane</keyword>
<keyword evidence="2" id="KW-1133">Transmembrane helix</keyword>
<keyword evidence="2" id="KW-0472">Membrane</keyword>
<name>A0ABZ2QYT0_9ACTN</name>
<evidence type="ECO:0000313" key="4">
    <source>
        <dbReference type="EMBL" id="WXK80253.1"/>
    </source>
</evidence>
<feature type="region of interest" description="Disordered" evidence="1">
    <location>
        <begin position="265"/>
        <end position="391"/>
    </location>
</feature>
<protein>
    <submittedName>
        <fullName evidence="4">DUF6777 domain-containing protein</fullName>
    </submittedName>
</protein>
<dbReference type="Pfam" id="PF20568">
    <property type="entry name" value="DUF6777"/>
    <property type="match status" value="1"/>
</dbReference>
<evidence type="ECO:0000256" key="1">
    <source>
        <dbReference type="SAM" id="MobiDB-lite"/>
    </source>
</evidence>
<evidence type="ECO:0000313" key="5">
    <source>
        <dbReference type="Proteomes" id="UP001626628"/>
    </source>
</evidence>
<proteinExistence type="predicted"/>
<feature type="domain" description="DUF6777" evidence="3">
    <location>
        <begin position="116"/>
        <end position="275"/>
    </location>
</feature>
<accession>A0ABZ2QYT0</accession>
<feature type="compositionally biased region" description="Low complexity" evidence="1">
    <location>
        <begin position="291"/>
        <end position="333"/>
    </location>
</feature>
<dbReference type="EMBL" id="CP147982">
    <property type="protein sequence ID" value="WXK80253.1"/>
    <property type="molecule type" value="Genomic_DNA"/>
</dbReference>
<evidence type="ECO:0000256" key="2">
    <source>
        <dbReference type="SAM" id="Phobius"/>
    </source>
</evidence>
<feature type="transmembrane region" description="Helical" evidence="2">
    <location>
        <begin position="48"/>
        <end position="66"/>
    </location>
</feature>
<feature type="region of interest" description="Disordered" evidence="1">
    <location>
        <begin position="1"/>
        <end position="40"/>
    </location>
</feature>
<feature type="compositionally biased region" description="Gly residues" evidence="1">
    <location>
        <begin position="20"/>
        <end position="40"/>
    </location>
</feature>
<keyword evidence="5" id="KW-1185">Reference proteome</keyword>
<gene>
    <name evidence="4" type="ORF">WAB15_31970</name>
</gene>
<feature type="compositionally biased region" description="Low complexity" evidence="1">
    <location>
        <begin position="90"/>
        <end position="105"/>
    </location>
</feature>
<evidence type="ECO:0000259" key="3">
    <source>
        <dbReference type="Pfam" id="PF20568"/>
    </source>
</evidence>
<feature type="region of interest" description="Disordered" evidence="1">
    <location>
        <begin position="81"/>
        <end position="123"/>
    </location>
</feature>
<organism evidence="4 5">
    <name type="scientific">Streptomyces sirii</name>
    <dbReference type="NCBI Taxonomy" id="3127701"/>
    <lineage>
        <taxon>Bacteria</taxon>
        <taxon>Bacillati</taxon>
        <taxon>Actinomycetota</taxon>
        <taxon>Actinomycetes</taxon>
        <taxon>Kitasatosporales</taxon>
        <taxon>Streptomycetaceae</taxon>
        <taxon>Streptomyces</taxon>
    </lineage>
</organism>
<dbReference type="Proteomes" id="UP001626628">
    <property type="component" value="Chromosome"/>
</dbReference>